<organism evidence="8 9">
    <name type="scientific">Anaeromyxobacter oryzae</name>
    <dbReference type="NCBI Taxonomy" id="2918170"/>
    <lineage>
        <taxon>Bacteria</taxon>
        <taxon>Pseudomonadati</taxon>
        <taxon>Myxococcota</taxon>
        <taxon>Myxococcia</taxon>
        <taxon>Myxococcales</taxon>
        <taxon>Cystobacterineae</taxon>
        <taxon>Anaeromyxobacteraceae</taxon>
        <taxon>Anaeromyxobacter</taxon>
    </lineage>
</organism>
<dbReference type="CDD" id="cd00371">
    <property type="entry name" value="HMA"/>
    <property type="match status" value="1"/>
</dbReference>
<dbReference type="Pfam" id="PF01545">
    <property type="entry name" value="Cation_efflux"/>
    <property type="match status" value="1"/>
</dbReference>
<feature type="transmembrane region" description="Helical" evidence="6">
    <location>
        <begin position="183"/>
        <end position="204"/>
    </location>
</feature>
<evidence type="ECO:0000256" key="2">
    <source>
        <dbReference type="ARBA" id="ARBA00022692"/>
    </source>
</evidence>
<dbReference type="SUPFAM" id="SSF55008">
    <property type="entry name" value="HMA, heavy metal-associated domain"/>
    <property type="match status" value="1"/>
</dbReference>
<evidence type="ECO:0000256" key="1">
    <source>
        <dbReference type="ARBA" id="ARBA00004141"/>
    </source>
</evidence>
<feature type="transmembrane region" description="Helical" evidence="6">
    <location>
        <begin position="225"/>
        <end position="242"/>
    </location>
</feature>
<dbReference type="Proteomes" id="UP001162891">
    <property type="component" value="Chromosome"/>
</dbReference>
<name>A0ABM7X1M9_9BACT</name>
<keyword evidence="5 6" id="KW-0472">Membrane</keyword>
<protein>
    <submittedName>
        <fullName evidence="8">Sodium:proton antiporter</fullName>
    </submittedName>
</protein>
<dbReference type="InterPro" id="IPR058533">
    <property type="entry name" value="Cation_efflux_TM"/>
</dbReference>
<accession>A0ABM7X1M9</accession>
<dbReference type="RefSeq" id="WP_248354750.1">
    <property type="nucleotide sequence ID" value="NZ_AP025591.1"/>
</dbReference>
<feature type="transmembrane region" description="Helical" evidence="6">
    <location>
        <begin position="248"/>
        <end position="266"/>
    </location>
</feature>
<gene>
    <name evidence="8" type="ORF">AMOR_46900</name>
</gene>
<feature type="transmembrane region" description="Helical" evidence="6">
    <location>
        <begin position="159"/>
        <end position="177"/>
    </location>
</feature>
<comment type="subcellular location">
    <subcellularLocation>
        <location evidence="1">Membrane</location>
        <topology evidence="1">Multi-pass membrane protein</topology>
    </subcellularLocation>
</comment>
<dbReference type="PANTHER" id="PTHR11562">
    <property type="entry name" value="CATION EFFLUX PROTEIN/ ZINC TRANSPORTER"/>
    <property type="match status" value="1"/>
</dbReference>
<feature type="transmembrane region" description="Helical" evidence="6">
    <location>
        <begin position="128"/>
        <end position="147"/>
    </location>
</feature>
<evidence type="ECO:0000256" key="3">
    <source>
        <dbReference type="ARBA" id="ARBA00022906"/>
    </source>
</evidence>
<feature type="domain" description="HMA" evidence="7">
    <location>
        <begin position="7"/>
        <end position="70"/>
    </location>
</feature>
<dbReference type="InterPro" id="IPR050681">
    <property type="entry name" value="CDF/SLC30A"/>
</dbReference>
<dbReference type="InterPro" id="IPR006121">
    <property type="entry name" value="HMA_dom"/>
</dbReference>
<keyword evidence="4 6" id="KW-1133">Transmembrane helix</keyword>
<evidence type="ECO:0000259" key="7">
    <source>
        <dbReference type="PROSITE" id="PS50846"/>
    </source>
</evidence>
<dbReference type="InterPro" id="IPR027469">
    <property type="entry name" value="Cation_efflux_TMD_sf"/>
</dbReference>
<keyword evidence="3" id="KW-0406">Ion transport</keyword>
<dbReference type="SUPFAM" id="SSF161111">
    <property type="entry name" value="Cation efflux protein transmembrane domain-like"/>
    <property type="match status" value="1"/>
</dbReference>
<keyword evidence="3" id="KW-0862">Zinc</keyword>
<evidence type="ECO:0000313" key="9">
    <source>
        <dbReference type="Proteomes" id="UP001162891"/>
    </source>
</evidence>
<evidence type="ECO:0000256" key="5">
    <source>
        <dbReference type="ARBA" id="ARBA00023136"/>
    </source>
</evidence>
<proteinExistence type="predicted"/>
<keyword evidence="2 6" id="KW-0812">Transmembrane</keyword>
<evidence type="ECO:0000256" key="6">
    <source>
        <dbReference type="SAM" id="Phobius"/>
    </source>
</evidence>
<sequence length="269" mass="27854">MVAPGPMKSVFAVPRMDCPSEERMIRMALDGVVGISDLRFDLGARTVTVAHAGDPAPLLAKLESLGLGARLSRTEKADPVDLAVPVDDATEARTLRVLLAINAAMFIVELVAGWLAQSSGLIADSLDMLADATVYGLSLWAVGKAAAAKVRAAHVSGMFQGVLAVGVLADVFRRVVAGSAPEAPAMVGISLIALAANVSCLVLISRHRHGGAHMRASWIFSTNDVLANFGVIVAGALVAWTGSRIPDLVVGAAVGLLVLAGAVRILRLR</sequence>
<keyword evidence="3" id="KW-0813">Transport</keyword>
<evidence type="ECO:0000313" key="8">
    <source>
        <dbReference type="EMBL" id="BDG05694.1"/>
    </source>
</evidence>
<keyword evidence="9" id="KW-1185">Reference proteome</keyword>
<keyword evidence="3" id="KW-0864">Zinc transport</keyword>
<dbReference type="Gene3D" id="3.30.70.100">
    <property type="match status" value="1"/>
</dbReference>
<feature type="transmembrane region" description="Helical" evidence="6">
    <location>
        <begin position="97"/>
        <end position="116"/>
    </location>
</feature>
<dbReference type="Pfam" id="PF00403">
    <property type="entry name" value="HMA"/>
    <property type="match status" value="1"/>
</dbReference>
<dbReference type="EMBL" id="AP025591">
    <property type="protein sequence ID" value="BDG05694.1"/>
    <property type="molecule type" value="Genomic_DNA"/>
</dbReference>
<evidence type="ECO:0000256" key="4">
    <source>
        <dbReference type="ARBA" id="ARBA00022989"/>
    </source>
</evidence>
<dbReference type="Gene3D" id="1.20.1510.10">
    <property type="entry name" value="Cation efflux protein transmembrane domain"/>
    <property type="match status" value="1"/>
</dbReference>
<dbReference type="PROSITE" id="PS50846">
    <property type="entry name" value="HMA_2"/>
    <property type="match status" value="1"/>
</dbReference>
<reference evidence="9" key="1">
    <citation type="journal article" date="2022" name="Int. J. Syst. Evol. Microbiol.">
        <title>Anaeromyxobacter oryzae sp. nov., Anaeromyxobacter diazotrophicus sp. nov. and Anaeromyxobacter paludicola sp. nov., isolated from paddy soils.</title>
        <authorList>
            <person name="Itoh H."/>
            <person name="Xu Z."/>
            <person name="Mise K."/>
            <person name="Masuda Y."/>
            <person name="Ushijima N."/>
            <person name="Hayakawa C."/>
            <person name="Shiratori Y."/>
            <person name="Senoo K."/>
        </authorList>
    </citation>
    <scope>NUCLEOTIDE SEQUENCE [LARGE SCALE GENOMIC DNA]</scope>
    <source>
        <strain evidence="9">Red232</strain>
    </source>
</reference>
<dbReference type="PANTHER" id="PTHR11562:SF17">
    <property type="entry name" value="RE54080P-RELATED"/>
    <property type="match status" value="1"/>
</dbReference>
<dbReference type="InterPro" id="IPR036163">
    <property type="entry name" value="HMA_dom_sf"/>
</dbReference>